<feature type="region of interest" description="Disordered" evidence="6">
    <location>
        <begin position="1"/>
        <end position="33"/>
    </location>
</feature>
<evidence type="ECO:0000259" key="8">
    <source>
        <dbReference type="PROSITE" id="PS51225"/>
    </source>
</evidence>
<evidence type="ECO:0000256" key="6">
    <source>
        <dbReference type="SAM" id="MobiDB-lite"/>
    </source>
</evidence>
<feature type="transmembrane region" description="Helical" evidence="7">
    <location>
        <begin position="146"/>
        <end position="166"/>
    </location>
</feature>
<dbReference type="AlphaFoldDB" id="A0A2Y9DCB0"/>
<evidence type="ECO:0000313" key="9">
    <source>
        <dbReference type="Proteomes" id="UP000248480"/>
    </source>
</evidence>
<keyword evidence="2 5" id="KW-0812">Transmembrane</keyword>
<dbReference type="GO" id="GO:0016020">
    <property type="term" value="C:membrane"/>
    <property type="evidence" value="ECO:0007669"/>
    <property type="project" value="UniProtKB-SubCell"/>
</dbReference>
<evidence type="ECO:0000256" key="2">
    <source>
        <dbReference type="ARBA" id="ARBA00022692"/>
    </source>
</evidence>
<dbReference type="Proteomes" id="UP000248480">
    <property type="component" value="Unplaced"/>
</dbReference>
<dbReference type="FunCoup" id="A0A2Y9DCB0">
    <property type="interactions" value="5"/>
</dbReference>
<evidence type="ECO:0000256" key="4">
    <source>
        <dbReference type="ARBA" id="ARBA00023136"/>
    </source>
</evidence>
<dbReference type="CTD" id="146225"/>
<comment type="subcellular location">
    <subcellularLocation>
        <location evidence="1">Membrane</location>
        <topology evidence="1">Multi-pass membrane protein</topology>
    </subcellularLocation>
</comment>
<feature type="domain" description="MARVEL" evidence="8">
    <location>
        <begin position="50"/>
        <end position="172"/>
    </location>
</feature>
<gene>
    <name evidence="10" type="primary">CMTM2</name>
</gene>
<feature type="compositionally biased region" description="Basic and acidic residues" evidence="6">
    <location>
        <begin position="188"/>
        <end position="219"/>
    </location>
</feature>
<dbReference type="RefSeq" id="XP_004371713.1">
    <property type="nucleotide sequence ID" value="XM_004371656.2"/>
</dbReference>
<protein>
    <submittedName>
        <fullName evidence="10">CKLF-like MARVEL transmembrane domain-containing protein 2</fullName>
    </submittedName>
</protein>
<keyword evidence="3 7" id="KW-1133">Transmembrane helix</keyword>
<name>A0A2Y9DCB0_TRIMA</name>
<accession>A0A2Y9DCB0</accession>
<feature type="compositionally biased region" description="Basic and acidic residues" evidence="6">
    <location>
        <begin position="1"/>
        <end position="16"/>
    </location>
</feature>
<dbReference type="InParanoid" id="A0A2Y9DCB0"/>
<evidence type="ECO:0000256" key="1">
    <source>
        <dbReference type="ARBA" id="ARBA00004141"/>
    </source>
</evidence>
<dbReference type="GeneID" id="101356702"/>
<dbReference type="InterPro" id="IPR008253">
    <property type="entry name" value="Marvel"/>
</dbReference>
<dbReference type="KEGG" id="tmu:101356702"/>
<evidence type="ECO:0000256" key="7">
    <source>
        <dbReference type="SAM" id="Phobius"/>
    </source>
</evidence>
<reference evidence="10" key="1">
    <citation type="submission" date="2025-08" db="UniProtKB">
        <authorList>
            <consortium name="RefSeq"/>
        </authorList>
    </citation>
    <scope>IDENTIFICATION</scope>
</reference>
<evidence type="ECO:0000313" key="10">
    <source>
        <dbReference type="RefSeq" id="XP_004371713.1"/>
    </source>
</evidence>
<dbReference type="PROSITE" id="PS51225">
    <property type="entry name" value="MARVEL"/>
    <property type="match status" value="1"/>
</dbReference>
<keyword evidence="4 5" id="KW-0472">Membrane</keyword>
<proteinExistence type="predicted"/>
<dbReference type="STRING" id="127582.A0A2Y9DCB0"/>
<feature type="transmembrane region" description="Helical" evidence="7">
    <location>
        <begin position="110"/>
        <end position="134"/>
    </location>
</feature>
<feature type="transmembrane region" description="Helical" evidence="7">
    <location>
        <begin position="58"/>
        <end position="76"/>
    </location>
</feature>
<evidence type="ECO:0000256" key="3">
    <source>
        <dbReference type="ARBA" id="ARBA00022989"/>
    </source>
</evidence>
<keyword evidence="9" id="KW-1185">Reference proteome</keyword>
<feature type="region of interest" description="Disordered" evidence="6">
    <location>
        <begin position="182"/>
        <end position="219"/>
    </location>
</feature>
<sequence length="219" mass="24945">MADKGKAEGKKEEEKKKPKKPKSPQPKNEVGTRKKCRRYRWELKSSNKEFWVMGHAEVKYLTVGCLVTALILFSGLSAHPVLTLIITMELSILIFLIIIYTFAINRYMPFILWPISDLLNDLAAFCFLTGAVIFAVRSRPTLHMHYFIAVICTGVAGLFALIDVCLQRRHFKAKRVKKTVLVPPPPKKTKEDEKQPEAGKPKEPEPEKAAEPDKKKENK</sequence>
<evidence type="ECO:0000256" key="5">
    <source>
        <dbReference type="PROSITE-ProRule" id="PRU00581"/>
    </source>
</evidence>
<feature type="transmembrane region" description="Helical" evidence="7">
    <location>
        <begin position="82"/>
        <end position="103"/>
    </location>
</feature>
<organism evidence="9 10">
    <name type="scientific">Trichechus manatus latirostris</name>
    <name type="common">Florida manatee</name>
    <dbReference type="NCBI Taxonomy" id="127582"/>
    <lineage>
        <taxon>Eukaryota</taxon>
        <taxon>Metazoa</taxon>
        <taxon>Chordata</taxon>
        <taxon>Craniata</taxon>
        <taxon>Vertebrata</taxon>
        <taxon>Euteleostomi</taxon>
        <taxon>Mammalia</taxon>
        <taxon>Eutheria</taxon>
        <taxon>Afrotheria</taxon>
        <taxon>Sirenia</taxon>
        <taxon>Trichechidae</taxon>
        <taxon>Trichechus</taxon>
    </lineage>
</organism>
<dbReference type="OrthoDB" id="9634153at2759"/>